<evidence type="ECO:0000313" key="1">
    <source>
        <dbReference type="EMBL" id="KOB66360.1"/>
    </source>
</evidence>
<accession>A0A0L7KTC7</accession>
<evidence type="ECO:0000313" key="2">
    <source>
        <dbReference type="Proteomes" id="UP000037510"/>
    </source>
</evidence>
<organism evidence="1 2">
    <name type="scientific">Operophtera brumata</name>
    <name type="common">Winter moth</name>
    <name type="synonym">Phalaena brumata</name>
    <dbReference type="NCBI Taxonomy" id="104452"/>
    <lineage>
        <taxon>Eukaryota</taxon>
        <taxon>Metazoa</taxon>
        <taxon>Ecdysozoa</taxon>
        <taxon>Arthropoda</taxon>
        <taxon>Hexapoda</taxon>
        <taxon>Insecta</taxon>
        <taxon>Pterygota</taxon>
        <taxon>Neoptera</taxon>
        <taxon>Endopterygota</taxon>
        <taxon>Lepidoptera</taxon>
        <taxon>Glossata</taxon>
        <taxon>Ditrysia</taxon>
        <taxon>Geometroidea</taxon>
        <taxon>Geometridae</taxon>
        <taxon>Larentiinae</taxon>
        <taxon>Operophtera</taxon>
    </lineage>
</organism>
<dbReference type="InterPro" id="IPR021109">
    <property type="entry name" value="Peptidase_aspartic_dom_sf"/>
</dbReference>
<dbReference type="STRING" id="104452.A0A0L7KTC7"/>
<keyword evidence="2" id="KW-1185">Reference proteome</keyword>
<feature type="non-terminal residue" evidence="1">
    <location>
        <position position="1"/>
    </location>
</feature>
<protein>
    <recommendedName>
        <fullName evidence="3">Retrotransposon gag domain-containing protein</fullName>
    </recommendedName>
</protein>
<dbReference type="AlphaFoldDB" id="A0A0L7KTC7"/>
<dbReference type="SUPFAM" id="SSF50630">
    <property type="entry name" value="Acid proteases"/>
    <property type="match status" value="1"/>
</dbReference>
<sequence length="266" mass="30658">TSIFLHVIGEKCPDVYEQFPEDTAITIESLLKKFDDFFTPKKNITIERHKFFIRNQQEHDTVDQYAFELNKLETSCEFKDLRDDIIRDRLICGLREDGLKERLLRVSDLTLKKTLDICTVAEISRAQTRTVKTDQNEATIHAVEERDSHECALHWVRRNDSALDTGADVNVLPYRFLSQTGLSENDLSSTTTRLISYSGEKLKVLGKCHMKVQCKNKPYIVAFIVVEVDSPPILGKTSCEEMNLLDEEMQELIRVINNGWPMDKNS</sequence>
<evidence type="ECO:0008006" key="3">
    <source>
        <dbReference type="Google" id="ProtNLM"/>
    </source>
</evidence>
<name>A0A0L7KTC7_OPEBR</name>
<reference evidence="1 2" key="1">
    <citation type="journal article" date="2015" name="Genome Biol. Evol.">
        <title>The genome of winter moth (Operophtera brumata) provides a genomic perspective on sexual dimorphism and phenology.</title>
        <authorList>
            <person name="Derks M.F."/>
            <person name="Smit S."/>
            <person name="Salis L."/>
            <person name="Schijlen E."/>
            <person name="Bossers A."/>
            <person name="Mateman C."/>
            <person name="Pijl A.S."/>
            <person name="de Ridder D."/>
            <person name="Groenen M.A."/>
            <person name="Visser M.E."/>
            <person name="Megens H.J."/>
        </authorList>
    </citation>
    <scope>NUCLEOTIDE SEQUENCE [LARGE SCALE GENOMIC DNA]</scope>
    <source>
        <strain evidence="1">WM2013NL</strain>
        <tissue evidence="1">Head and thorax</tissue>
    </source>
</reference>
<dbReference type="PANTHER" id="PTHR33198">
    <property type="entry name" value="ANK_REP_REGION DOMAIN-CONTAINING PROTEIN-RELATED"/>
    <property type="match status" value="1"/>
</dbReference>
<dbReference type="EMBL" id="JTDY01006022">
    <property type="protein sequence ID" value="KOB66360.1"/>
    <property type="molecule type" value="Genomic_DNA"/>
</dbReference>
<dbReference type="CDD" id="cd05481">
    <property type="entry name" value="retropepsin_like_LTR_1"/>
    <property type="match status" value="1"/>
</dbReference>
<dbReference type="Gene3D" id="2.40.70.10">
    <property type="entry name" value="Acid Proteases"/>
    <property type="match status" value="1"/>
</dbReference>
<gene>
    <name evidence="1" type="ORF">OBRU01_21315</name>
</gene>
<proteinExistence type="predicted"/>
<dbReference type="Proteomes" id="UP000037510">
    <property type="component" value="Unassembled WGS sequence"/>
</dbReference>
<comment type="caution">
    <text evidence="1">The sequence shown here is derived from an EMBL/GenBank/DDBJ whole genome shotgun (WGS) entry which is preliminary data.</text>
</comment>